<dbReference type="EMBL" id="BNJF01000004">
    <property type="protein sequence ID" value="GHO48476.1"/>
    <property type="molecule type" value="Genomic_DNA"/>
</dbReference>
<dbReference type="AlphaFoldDB" id="A0A8J3MW05"/>
<feature type="transmembrane region" description="Helical" evidence="2">
    <location>
        <begin position="12"/>
        <end position="31"/>
    </location>
</feature>
<feature type="transmembrane region" description="Helical" evidence="2">
    <location>
        <begin position="157"/>
        <end position="181"/>
    </location>
</feature>
<evidence type="ECO:0000256" key="1">
    <source>
        <dbReference type="SAM" id="MobiDB-lite"/>
    </source>
</evidence>
<protein>
    <submittedName>
        <fullName evidence="3">Uncharacterized protein</fullName>
    </submittedName>
</protein>
<dbReference type="Proteomes" id="UP000612362">
    <property type="component" value="Unassembled WGS sequence"/>
</dbReference>
<keyword evidence="2" id="KW-0472">Membrane</keyword>
<comment type="caution">
    <text evidence="3">The sequence shown here is derived from an EMBL/GenBank/DDBJ whole genome shotgun (WGS) entry which is preliminary data.</text>
</comment>
<feature type="region of interest" description="Disordered" evidence="1">
    <location>
        <begin position="190"/>
        <end position="214"/>
    </location>
</feature>
<reference evidence="3" key="1">
    <citation type="submission" date="2020-10" db="EMBL/GenBank/DDBJ databases">
        <title>Taxonomic study of unclassified bacteria belonging to the class Ktedonobacteria.</title>
        <authorList>
            <person name="Yabe S."/>
            <person name="Wang C.M."/>
            <person name="Zheng Y."/>
            <person name="Sakai Y."/>
            <person name="Cavaletti L."/>
            <person name="Monciardini P."/>
            <person name="Donadio S."/>
        </authorList>
    </citation>
    <scope>NUCLEOTIDE SEQUENCE</scope>
    <source>
        <strain evidence="3">SOSP1-1</strain>
    </source>
</reference>
<keyword evidence="2" id="KW-0812">Transmembrane</keyword>
<organism evidence="3 4">
    <name type="scientific">Ktedonospora formicarum</name>
    <dbReference type="NCBI Taxonomy" id="2778364"/>
    <lineage>
        <taxon>Bacteria</taxon>
        <taxon>Bacillati</taxon>
        <taxon>Chloroflexota</taxon>
        <taxon>Ktedonobacteria</taxon>
        <taxon>Ktedonobacterales</taxon>
        <taxon>Ktedonobacteraceae</taxon>
        <taxon>Ktedonospora</taxon>
    </lineage>
</organism>
<evidence type="ECO:0000256" key="2">
    <source>
        <dbReference type="SAM" id="Phobius"/>
    </source>
</evidence>
<proteinExistence type="predicted"/>
<feature type="transmembrane region" description="Helical" evidence="2">
    <location>
        <begin position="130"/>
        <end position="151"/>
    </location>
</feature>
<feature type="transmembrane region" description="Helical" evidence="2">
    <location>
        <begin position="82"/>
        <end position="101"/>
    </location>
</feature>
<dbReference type="RefSeq" id="WP_220197682.1">
    <property type="nucleotide sequence ID" value="NZ_BNJF01000004.1"/>
</dbReference>
<keyword evidence="2" id="KW-1133">Transmembrane helix</keyword>
<gene>
    <name evidence="3" type="ORF">KSX_66390</name>
</gene>
<feature type="transmembrane region" description="Helical" evidence="2">
    <location>
        <begin position="43"/>
        <end position="70"/>
    </location>
</feature>
<evidence type="ECO:0000313" key="3">
    <source>
        <dbReference type="EMBL" id="GHO48476.1"/>
    </source>
</evidence>
<feature type="transmembrane region" description="Helical" evidence="2">
    <location>
        <begin position="107"/>
        <end position="123"/>
    </location>
</feature>
<keyword evidence="4" id="KW-1185">Reference proteome</keyword>
<evidence type="ECO:0000313" key="4">
    <source>
        <dbReference type="Proteomes" id="UP000612362"/>
    </source>
</evidence>
<accession>A0A8J3MW05</accession>
<name>A0A8J3MW05_9CHLR</name>
<sequence>MRYLASRRPVGYWFALMLLLIWCSLWFSMALREGMRHTFVVPLLELVLALADLITLVVFMPVLIMLGRLCWLRLSSSNEEKLEAHGSIDLLLMGITMYVLWKVSPTPSQMMGLLTCLGFWWYLRGRIEEVRLLQVLGGLCWLWTLLVAILLPQTLWIFAWCTSMALTIWITLLLVGGRLFWQWLQGRDPGRASRGSGPQAHRQTRPLYPSPPHE</sequence>